<dbReference type="InterPro" id="IPR002591">
    <property type="entry name" value="Phosphodiest/P_Trfase"/>
</dbReference>
<dbReference type="InterPro" id="IPR001604">
    <property type="entry name" value="Endo_G_ENPP1-like_dom"/>
</dbReference>
<name>A0A2T7NPI8_POMCA</name>
<sequence length="2010" mass="225999">MRESGVHTPYMRSVYPTLTFPNHYSIVTGLYPESHGIVNNVFYDQHLNEIFTLGRPMTFDPRWWGGEPIWLTAKKQNVKAATYFWVGSDVAINGSYPDYYFKYNGSIPYEARIDKVFEWLELPESTRPGLITLYFDEPDHAGHGSGPNSQEVNEQLKRVDGIILMLVSGLKKRKMDSCVDIIIVADHGMTETSCEREVLLSCFMDVDKTFIIDGTIATINTRFHREVVNGNTVVVNTTDMLDVNKVYESLQCKSSHYRVFTKETLPMRFHYTNNDRIGDITVDVQDGWLVYGKVPRTCLAGNHGYDNLDRNMQALFVGSGPSFKQSIEVEPFENIELYNLMCYMLGITPAPNNGTYGSLFHLLSKPPILADFAECTQSNGRITPCSCLKEGKIQAPCAQGTTQLNGTIYETASYTTVFSSDFKMPLAVTAMQSGYKASGNFSLRPTCDKTAVVPSIRISTGTQNCSDQAMPIVPMYEGFSRGVWQYLWQLINSYEETSLNDFSVTAGPIFDANHDSRFDPSSASKSFVDAGKEVPLPTHYFVSLARCVYQWKTLPCDGEIEILSFILPHVNLVPNCMDYETYLLDNVARVKDIELATELELLRFLPLEERARLKVRLPTSLWASSLPTAQDKNGMTASNAPCGSGPQYNPLLLISLDGFRADYLSYNVTPNIQRLIQEGVHTPRMLSAYPTLTFPNHYTIVTGLYPESHGIVDNDMFDIGMQKAFSIYSSTKSDPRWWHGDPIWLTAQKYGKKSACYFWVGSDVPIEGKYPHYYKNYSSSVPFNDRVDTVLGWLSLAADQRPDLITLYFDEPDTTGHKLGPEPTSGLLTALQNVDNVIGRLMSGLQNLKMSDSVNILLVSDHGMGARNCTRVAKLSDYMKSDDISKIYVYTAAAARISNLYSYKSGNYTIHDTPLVSTEAIMNYLEGKSSFFTVYRKSQLPKRLHYANNIRIDDIIIKMEDDWVFCKALFIAHGPAFKEGVEVPEFENIELYSLMADLLNITASPNNGTRGSLYHTLKNPPVLQKPQQFVQCQSVQPIATNQLHRSCNCSITTAVFVPTPKYSGLLEPLMTEQQLTYCLNYTSHVSAYSKPIKMSLWTSFTVMGDNANLPDSESCLVPDSNLPTDEQNTYKSYFNADQSITAAPIFQINHTLLLAVNDTCGSVTYSSAATPMSIPLKNDLWSAVWKFVRSTANQTKPVLVTAGPIFDYNSDGLADDIHNLSKFVDDRKTIPLPSHYFVNEERRLLENVARVRDVELLTGLQFLPYLDPALSARLRTHVPTSLWAVTTTKQNQTWLEQECPPRGQADNQCPSNYRPVLLVSLDGFRPDYLHRGFSPVIDRLVTCGVHAPYMRSVYPTKTFPNHYTIVTGLYPESHGIIDNNMFDFNISQKFSLTGSIKYNPQWWGGEPLWVTAQKQKFISASYFWVGSDVRISDMTPDIFEPYNGEIPFGERVETVLRWLTLPADKRPHFITLYFDQPDHAAHEKGPFTPEVDAQVKLVDTTLGQLMDGLYQHNLHHCVNLMVVSDHGFSSLSCDKVIAMQNYFDKSSSNSLYFYYGPFGRVSNTYHYDLQTKGVKIYPGTPPLSILDVQNHLKCVDHLNVYAKTDLPKRHHYVNNNRIDNIILDPSLNWTVSSSATDTKYCTGGDHGWDNTYRAMSALFVGYGPSFQNGKTVEPFENIELYNMISDLIGMKPAPNNGTLGSLDHLLWQNFTRGRNAVSSYNSVKNSSVPLVLCNCSLKEEDIKSITEVPLSPIALPFGIPLLMETQTDVYILNHSTHVTAYSTILNSPLWVSATVTSFMLRRSETLDYNSTCVISDSRLPQGLQCNHAVDDGHNVTWTSLLPSAYKFGLSSLLLSSQVPLLNDFVNDTWMPLQEFIGNWVKDYESMNYIAGPAYDTNSDGLADTLDQIKRSNNTVPTHLFVIVARCANKSSDVTTAQCADVQTLSFILPQKDSSRVFNCQSALQYLEDNEARVRDVELITGFQFFPAIPFTQAVAMRTYLPSGLWEISSR</sequence>
<dbReference type="InterPro" id="IPR020821">
    <property type="entry name" value="ENPP1-3/EXOG-like_nuc-like"/>
</dbReference>
<evidence type="ECO:0000259" key="3">
    <source>
        <dbReference type="SMART" id="SM00477"/>
    </source>
</evidence>
<dbReference type="InterPro" id="IPR017850">
    <property type="entry name" value="Alkaline_phosphatase_core_sf"/>
</dbReference>
<evidence type="ECO:0000256" key="2">
    <source>
        <dbReference type="ARBA" id="ARBA00023180"/>
    </source>
</evidence>
<accession>A0A2T7NPI8</accession>
<gene>
    <name evidence="5" type="ORF">C0Q70_16343</name>
</gene>
<evidence type="ECO:0008006" key="7">
    <source>
        <dbReference type="Google" id="ProtNLM"/>
    </source>
</evidence>
<dbReference type="Gene3D" id="3.30.1360.180">
    <property type="match status" value="2"/>
</dbReference>
<evidence type="ECO:0000259" key="4">
    <source>
        <dbReference type="SMART" id="SM00892"/>
    </source>
</evidence>
<dbReference type="SMART" id="SM00892">
    <property type="entry name" value="Endonuclease_NS"/>
    <property type="match status" value="1"/>
</dbReference>
<dbReference type="GO" id="GO:0046872">
    <property type="term" value="F:metal ion binding"/>
    <property type="evidence" value="ECO:0007669"/>
    <property type="project" value="InterPro"/>
</dbReference>
<keyword evidence="1" id="KW-0378">Hydrolase</keyword>
<organism evidence="5 6">
    <name type="scientific">Pomacea canaliculata</name>
    <name type="common">Golden apple snail</name>
    <dbReference type="NCBI Taxonomy" id="400727"/>
    <lineage>
        <taxon>Eukaryota</taxon>
        <taxon>Metazoa</taxon>
        <taxon>Spiralia</taxon>
        <taxon>Lophotrochozoa</taxon>
        <taxon>Mollusca</taxon>
        <taxon>Gastropoda</taxon>
        <taxon>Caenogastropoda</taxon>
        <taxon>Architaenioglossa</taxon>
        <taxon>Ampullarioidea</taxon>
        <taxon>Ampullariidae</taxon>
        <taxon>Pomacea</taxon>
    </lineage>
</organism>
<comment type="caution">
    <text evidence="5">The sequence shown here is derived from an EMBL/GenBank/DDBJ whole genome shotgun (WGS) entry which is preliminary data.</text>
</comment>
<dbReference type="GO" id="GO:0016787">
    <property type="term" value="F:hydrolase activity"/>
    <property type="evidence" value="ECO:0007669"/>
    <property type="project" value="UniProtKB-KW"/>
</dbReference>
<dbReference type="CDD" id="cd16018">
    <property type="entry name" value="Enpp"/>
    <property type="match status" value="3"/>
</dbReference>
<dbReference type="Pfam" id="PF01663">
    <property type="entry name" value="Phosphodiest"/>
    <property type="match status" value="3"/>
</dbReference>
<dbReference type="Pfam" id="PF01223">
    <property type="entry name" value="Endonuclease_NS"/>
    <property type="match status" value="1"/>
</dbReference>
<dbReference type="PANTHER" id="PTHR10151">
    <property type="entry name" value="ECTONUCLEOTIDE PYROPHOSPHATASE/PHOSPHODIESTERASE"/>
    <property type="match status" value="1"/>
</dbReference>
<feature type="domain" description="DNA/RNA non-specific endonuclease/pyrophosphatase/phosphodiesterase" evidence="4">
    <location>
        <begin position="1773"/>
        <end position="1991"/>
    </location>
</feature>
<dbReference type="Gene3D" id="3.40.570.10">
    <property type="entry name" value="Extracellular Endonuclease, subunit A"/>
    <property type="match status" value="3"/>
</dbReference>
<keyword evidence="6" id="KW-1185">Reference proteome</keyword>
<evidence type="ECO:0000313" key="5">
    <source>
        <dbReference type="EMBL" id="PVD23081.1"/>
    </source>
</evidence>
<reference evidence="5 6" key="1">
    <citation type="submission" date="2018-04" db="EMBL/GenBank/DDBJ databases">
        <title>The genome of golden apple snail Pomacea canaliculata provides insight into stress tolerance and invasive adaptation.</title>
        <authorList>
            <person name="Liu C."/>
            <person name="Liu B."/>
            <person name="Ren Y."/>
            <person name="Zhang Y."/>
            <person name="Wang H."/>
            <person name="Li S."/>
            <person name="Jiang F."/>
            <person name="Yin L."/>
            <person name="Zhang G."/>
            <person name="Qian W."/>
            <person name="Fan W."/>
        </authorList>
    </citation>
    <scope>NUCLEOTIDE SEQUENCE [LARGE SCALE GENOMIC DNA]</scope>
    <source>
        <strain evidence="5">SZHN2017</strain>
        <tissue evidence="5">Muscle</tissue>
    </source>
</reference>
<dbReference type="InterPro" id="IPR044929">
    <property type="entry name" value="DNA/RNA_non-sp_Endonuclease_sf"/>
</dbReference>
<dbReference type="SMART" id="SM00477">
    <property type="entry name" value="NUC"/>
    <property type="match status" value="1"/>
</dbReference>
<dbReference type="EMBL" id="PZQS01000010">
    <property type="protein sequence ID" value="PVD23081.1"/>
    <property type="molecule type" value="Genomic_DNA"/>
</dbReference>
<keyword evidence="2" id="KW-0325">Glycoprotein</keyword>
<dbReference type="Gene3D" id="3.40.720.10">
    <property type="entry name" value="Alkaline Phosphatase, subunit A"/>
    <property type="match status" value="3"/>
</dbReference>
<dbReference type="InterPro" id="IPR044925">
    <property type="entry name" value="His-Me_finger_sf"/>
</dbReference>
<dbReference type="GO" id="GO:0003676">
    <property type="term" value="F:nucleic acid binding"/>
    <property type="evidence" value="ECO:0007669"/>
    <property type="project" value="InterPro"/>
</dbReference>
<protein>
    <recommendedName>
        <fullName evidence="7">Ectonucleotide pyrophosphatase/phosphodiesterase family member 3</fullName>
    </recommendedName>
</protein>
<dbReference type="OrthoDB" id="415411at2759"/>
<evidence type="ECO:0000256" key="1">
    <source>
        <dbReference type="ARBA" id="ARBA00022801"/>
    </source>
</evidence>
<dbReference type="SUPFAM" id="SSF54060">
    <property type="entry name" value="His-Me finger endonucleases"/>
    <property type="match status" value="3"/>
</dbReference>
<dbReference type="PANTHER" id="PTHR10151:SF114">
    <property type="entry name" value="ECTONUCLEOTIDE PYROPHOSPHATASE_PHOSPHODIESTERASE C27A7.3"/>
    <property type="match status" value="1"/>
</dbReference>
<evidence type="ECO:0000313" key="6">
    <source>
        <dbReference type="Proteomes" id="UP000245119"/>
    </source>
</evidence>
<dbReference type="SUPFAM" id="SSF53649">
    <property type="entry name" value="Alkaline phosphatase-like"/>
    <property type="match status" value="3"/>
</dbReference>
<feature type="domain" description="ENPP1-3/EXOG-like endonuclease/phosphodiesterase" evidence="3">
    <location>
        <begin position="1774"/>
        <end position="1991"/>
    </location>
</feature>
<proteinExistence type="predicted"/>
<dbReference type="Proteomes" id="UP000245119">
    <property type="component" value="Linkage Group LG10"/>
</dbReference>